<keyword evidence="5" id="KW-0472">Membrane</keyword>
<proteinExistence type="inferred from homology"/>
<evidence type="ECO:0000256" key="4">
    <source>
        <dbReference type="SAM" id="Coils"/>
    </source>
</evidence>
<protein>
    <submittedName>
        <fullName evidence="8">Methyl-accepting chemotaxis protein</fullName>
    </submittedName>
</protein>
<evidence type="ECO:0000256" key="3">
    <source>
        <dbReference type="PROSITE-ProRule" id="PRU00284"/>
    </source>
</evidence>
<accession>A0A4U2Z5S2</accession>
<gene>
    <name evidence="8" type="ORF">FCU45_09730</name>
</gene>
<dbReference type="PANTHER" id="PTHR32089">
    <property type="entry name" value="METHYL-ACCEPTING CHEMOTAXIS PROTEIN MCPB"/>
    <property type="match status" value="1"/>
</dbReference>
<evidence type="ECO:0000256" key="5">
    <source>
        <dbReference type="SAM" id="Phobius"/>
    </source>
</evidence>
<feature type="coiled-coil region" evidence="4">
    <location>
        <begin position="168"/>
        <end position="216"/>
    </location>
</feature>
<keyword evidence="1 3" id="KW-0807">Transducer</keyword>
<keyword evidence="9" id="KW-1185">Reference proteome</keyword>
<evidence type="ECO:0000313" key="8">
    <source>
        <dbReference type="EMBL" id="TKI68782.1"/>
    </source>
</evidence>
<feature type="domain" description="Methyl-accepting transducer" evidence="6">
    <location>
        <begin position="139"/>
        <end position="396"/>
    </location>
</feature>
<feature type="transmembrane region" description="Helical" evidence="5">
    <location>
        <begin position="57"/>
        <end position="79"/>
    </location>
</feature>
<evidence type="ECO:0000256" key="1">
    <source>
        <dbReference type="ARBA" id="ARBA00023224"/>
    </source>
</evidence>
<dbReference type="Proteomes" id="UP000309561">
    <property type="component" value="Unassembled WGS sequence"/>
</dbReference>
<dbReference type="PANTHER" id="PTHR32089:SF114">
    <property type="entry name" value="METHYL-ACCEPTING CHEMOTAXIS PROTEIN MCPB"/>
    <property type="match status" value="1"/>
</dbReference>
<dbReference type="SUPFAM" id="SSF58104">
    <property type="entry name" value="Methyl-accepting chemotaxis protein (MCP) signaling domain"/>
    <property type="match status" value="1"/>
</dbReference>
<dbReference type="InterPro" id="IPR003660">
    <property type="entry name" value="HAMP_dom"/>
</dbReference>
<evidence type="ECO:0000256" key="2">
    <source>
        <dbReference type="ARBA" id="ARBA00029447"/>
    </source>
</evidence>
<dbReference type="Pfam" id="PF00672">
    <property type="entry name" value="HAMP"/>
    <property type="match status" value="1"/>
</dbReference>
<dbReference type="AlphaFoldDB" id="A0A4U2Z5S2"/>
<dbReference type="SMART" id="SM00304">
    <property type="entry name" value="HAMP"/>
    <property type="match status" value="1"/>
</dbReference>
<evidence type="ECO:0000259" key="7">
    <source>
        <dbReference type="PROSITE" id="PS50885"/>
    </source>
</evidence>
<name>A0A4U2Z5S2_9BACT</name>
<comment type="similarity">
    <text evidence="2">Belongs to the methyl-accepting chemotaxis (MCP) protein family.</text>
</comment>
<keyword evidence="4" id="KW-0175">Coiled coil</keyword>
<evidence type="ECO:0000313" key="9">
    <source>
        <dbReference type="Proteomes" id="UP000309561"/>
    </source>
</evidence>
<dbReference type="InterPro" id="IPR004089">
    <property type="entry name" value="MCPsignal_dom"/>
</dbReference>
<dbReference type="EMBL" id="SZPX01000007">
    <property type="protein sequence ID" value="TKI68782.1"/>
    <property type="molecule type" value="Genomic_DNA"/>
</dbReference>
<dbReference type="GO" id="GO:0016020">
    <property type="term" value="C:membrane"/>
    <property type="evidence" value="ECO:0007669"/>
    <property type="project" value="InterPro"/>
</dbReference>
<dbReference type="Gene3D" id="1.10.287.950">
    <property type="entry name" value="Methyl-accepting chemotaxis protein"/>
    <property type="match status" value="1"/>
</dbReference>
<dbReference type="CDD" id="cd06225">
    <property type="entry name" value="HAMP"/>
    <property type="match status" value="1"/>
</dbReference>
<evidence type="ECO:0000259" key="6">
    <source>
        <dbReference type="PROSITE" id="PS50111"/>
    </source>
</evidence>
<comment type="caution">
    <text evidence="8">The sequence shown here is derived from an EMBL/GenBank/DDBJ whole genome shotgun (WGS) entry which is preliminary data.</text>
</comment>
<dbReference type="PROSITE" id="PS50111">
    <property type="entry name" value="CHEMOTAXIS_TRANSDUC_2"/>
    <property type="match status" value="1"/>
</dbReference>
<dbReference type="Pfam" id="PF00015">
    <property type="entry name" value="MCPsignal"/>
    <property type="match status" value="1"/>
</dbReference>
<reference evidence="8 9" key="1">
    <citation type="submission" date="2019-04" db="EMBL/GenBank/DDBJ databases">
        <title>Sulfurimonas crateris sp. nov. a facultative anaerobic sulfur-oxidizing chemolithautotrophic bacterium isolated from a terrestrial mud vulcano.</title>
        <authorList>
            <person name="Ratnikova N.M."/>
            <person name="Slobodkin A.I."/>
            <person name="Merkel A.Y."/>
            <person name="Novikov A."/>
            <person name="Bonch-Osmolovskaya E.A."/>
            <person name="Slobodkina G.B."/>
        </authorList>
    </citation>
    <scope>NUCLEOTIDE SEQUENCE [LARGE SCALE GENOMIC DNA]</scope>
    <source>
        <strain evidence="8 9">SN118</strain>
    </source>
</reference>
<sequence length="411" mass="45242">MDLAMHKGLDGNFGVDPKMWFKSSTASIELLRDVELELFKYVLASNNKKIGDTKNEIIIEVSSVAILIIFILVFTLYFIKNSISRPIESFKETLLKISKNNDLTIKADEKAPFEISQMAKGFNNLISTLKDLIDVSKQSSSENASISHELSTTAMGVGENVEKSVLVIDEATKKANSIKDEIAQAISDAQESKKEIIKANDNLDLARTEIVSLTNKVQSSAQLEVELSQRMQTLSHDANEVKSILEIISDIADQTNLLALNAAIEAARAGEHGRGFAVVADEVRKLAERTQRSLTEINATINVIVQSIVDVSTQMNSNSEDIQKLSENATDVEVKINESVGIVKDAVRASDKTVNDFEKTGRDVEFIVSQVSEINEISSKNARNVEEIAAAAEHLNSMTDELHAKLETFRT</sequence>
<dbReference type="SMART" id="SM00283">
    <property type="entry name" value="MA"/>
    <property type="match status" value="1"/>
</dbReference>
<organism evidence="8 9">
    <name type="scientific">Sulfurimonas crateris</name>
    <dbReference type="NCBI Taxonomy" id="2574727"/>
    <lineage>
        <taxon>Bacteria</taxon>
        <taxon>Pseudomonadati</taxon>
        <taxon>Campylobacterota</taxon>
        <taxon>Epsilonproteobacteria</taxon>
        <taxon>Campylobacterales</taxon>
        <taxon>Sulfurimonadaceae</taxon>
        <taxon>Sulfurimonas</taxon>
    </lineage>
</organism>
<dbReference type="OrthoDB" id="2489132at2"/>
<dbReference type="PROSITE" id="PS50885">
    <property type="entry name" value="HAMP"/>
    <property type="match status" value="1"/>
</dbReference>
<feature type="domain" description="HAMP" evidence="7">
    <location>
        <begin position="81"/>
        <end position="134"/>
    </location>
</feature>
<keyword evidence="5" id="KW-1133">Transmembrane helix</keyword>
<dbReference type="GO" id="GO:0007165">
    <property type="term" value="P:signal transduction"/>
    <property type="evidence" value="ECO:0007669"/>
    <property type="project" value="UniProtKB-KW"/>
</dbReference>
<keyword evidence="5" id="KW-0812">Transmembrane</keyword>